<keyword evidence="3 6" id="KW-0347">Helicase</keyword>
<dbReference type="Gene3D" id="3.40.50.300">
    <property type="entry name" value="P-loop containing nucleotide triphosphate hydrolases"/>
    <property type="match status" value="1"/>
</dbReference>
<dbReference type="Pfam" id="PF00580">
    <property type="entry name" value="UvrD-helicase"/>
    <property type="match status" value="1"/>
</dbReference>
<dbReference type="CDD" id="cd17932">
    <property type="entry name" value="DEXQc_UvrD"/>
    <property type="match status" value="1"/>
</dbReference>
<dbReference type="EMBL" id="BLLF01003263">
    <property type="protein sequence ID" value="GFH26856.1"/>
    <property type="molecule type" value="Genomic_DNA"/>
</dbReference>
<evidence type="ECO:0000313" key="8">
    <source>
        <dbReference type="EMBL" id="GFH26856.1"/>
    </source>
</evidence>
<name>A0A6A0A385_HAELA</name>
<dbReference type="GO" id="GO:0005634">
    <property type="term" value="C:nucleus"/>
    <property type="evidence" value="ECO:0007669"/>
    <property type="project" value="TreeGrafter"/>
</dbReference>
<evidence type="ECO:0000256" key="6">
    <source>
        <dbReference type="PROSITE-ProRule" id="PRU00560"/>
    </source>
</evidence>
<organism evidence="8 9">
    <name type="scientific">Haematococcus lacustris</name>
    <name type="common">Green alga</name>
    <name type="synonym">Haematococcus pluvialis</name>
    <dbReference type="NCBI Taxonomy" id="44745"/>
    <lineage>
        <taxon>Eukaryota</taxon>
        <taxon>Viridiplantae</taxon>
        <taxon>Chlorophyta</taxon>
        <taxon>core chlorophytes</taxon>
        <taxon>Chlorophyceae</taxon>
        <taxon>CS clade</taxon>
        <taxon>Chlamydomonadales</taxon>
        <taxon>Haematococcaceae</taxon>
        <taxon>Haematococcus</taxon>
    </lineage>
</organism>
<keyword evidence="1 6" id="KW-0547">Nucleotide-binding</keyword>
<comment type="caution">
    <text evidence="8">The sequence shown here is derived from an EMBL/GenBank/DDBJ whole genome shotgun (WGS) entry which is preliminary data.</text>
</comment>
<dbReference type="GO" id="GO:0003677">
    <property type="term" value="F:DNA binding"/>
    <property type="evidence" value="ECO:0007669"/>
    <property type="project" value="UniProtKB-KW"/>
</dbReference>
<dbReference type="PANTHER" id="PTHR11070:SF2">
    <property type="entry name" value="ATP-DEPENDENT DNA HELICASE SRS2"/>
    <property type="match status" value="1"/>
</dbReference>
<feature type="non-terminal residue" evidence="8">
    <location>
        <position position="186"/>
    </location>
</feature>
<keyword evidence="2 6" id="KW-0378">Hydrolase</keyword>
<dbReference type="InterPro" id="IPR000212">
    <property type="entry name" value="DNA_helicase_UvrD/REP"/>
</dbReference>
<reference evidence="8 9" key="1">
    <citation type="submission" date="2020-02" db="EMBL/GenBank/DDBJ databases">
        <title>Draft genome sequence of Haematococcus lacustris strain NIES-144.</title>
        <authorList>
            <person name="Morimoto D."/>
            <person name="Nakagawa S."/>
            <person name="Yoshida T."/>
            <person name="Sawayama S."/>
        </authorList>
    </citation>
    <scope>NUCLEOTIDE SEQUENCE [LARGE SCALE GENOMIC DNA]</scope>
    <source>
        <strain evidence="8 9">NIES-144</strain>
    </source>
</reference>
<dbReference type="GO" id="GO:0000725">
    <property type="term" value="P:recombinational repair"/>
    <property type="evidence" value="ECO:0007669"/>
    <property type="project" value="TreeGrafter"/>
</dbReference>
<sequence>MKPVLAALLRANKLELPHNLGSEMLGILGQPDTLAALLEEYQRTLAENDSIDLDDLLGLAVALVQGQEGVRAELQSRYRHVLVDELQDTNTPQFELIRLLKGSQGTLFAVGDPNQSIYGWRGANPENMELHFQHHYPDSSLLYLTANYRSGVNIIRTAEAVLAHKGLPNLHKPMVAMKAEPGRVEH</sequence>
<dbReference type="SUPFAM" id="SSF52540">
    <property type="entry name" value="P-loop containing nucleoside triphosphate hydrolases"/>
    <property type="match status" value="1"/>
</dbReference>
<evidence type="ECO:0000256" key="2">
    <source>
        <dbReference type="ARBA" id="ARBA00022801"/>
    </source>
</evidence>
<dbReference type="PANTHER" id="PTHR11070">
    <property type="entry name" value="UVRD / RECB / PCRA DNA HELICASE FAMILY MEMBER"/>
    <property type="match status" value="1"/>
</dbReference>
<dbReference type="AlphaFoldDB" id="A0A6A0A385"/>
<dbReference type="Proteomes" id="UP000485058">
    <property type="component" value="Unassembled WGS sequence"/>
</dbReference>
<evidence type="ECO:0000256" key="3">
    <source>
        <dbReference type="ARBA" id="ARBA00022806"/>
    </source>
</evidence>
<dbReference type="PROSITE" id="PS51198">
    <property type="entry name" value="UVRD_HELICASE_ATP_BIND"/>
    <property type="match status" value="1"/>
</dbReference>
<dbReference type="InterPro" id="IPR027417">
    <property type="entry name" value="P-loop_NTPase"/>
</dbReference>
<dbReference type="InterPro" id="IPR014016">
    <property type="entry name" value="UvrD-like_ATP-bd"/>
</dbReference>
<keyword evidence="5" id="KW-0238">DNA-binding</keyword>
<proteinExistence type="predicted"/>
<comment type="caution">
    <text evidence="6">Lacks conserved residue(s) required for the propagation of feature annotation.</text>
</comment>
<protein>
    <recommendedName>
        <fullName evidence="7">UvrD-like helicase ATP-binding domain-containing protein</fullName>
    </recommendedName>
</protein>
<evidence type="ECO:0000256" key="4">
    <source>
        <dbReference type="ARBA" id="ARBA00022840"/>
    </source>
</evidence>
<dbReference type="Gene3D" id="1.10.10.160">
    <property type="match status" value="1"/>
</dbReference>
<evidence type="ECO:0000256" key="1">
    <source>
        <dbReference type="ARBA" id="ARBA00022741"/>
    </source>
</evidence>
<dbReference type="InterPro" id="IPR013986">
    <property type="entry name" value="DExx_box_DNA_helicase_dom_sf"/>
</dbReference>
<dbReference type="GO" id="GO:0016787">
    <property type="term" value="F:hydrolase activity"/>
    <property type="evidence" value="ECO:0007669"/>
    <property type="project" value="UniProtKB-UniRule"/>
</dbReference>
<accession>A0A6A0A385</accession>
<keyword evidence="4 6" id="KW-0067">ATP-binding</keyword>
<evidence type="ECO:0000313" key="9">
    <source>
        <dbReference type="Proteomes" id="UP000485058"/>
    </source>
</evidence>
<feature type="domain" description="UvrD-like helicase ATP-binding" evidence="7">
    <location>
        <begin position="1"/>
        <end position="151"/>
    </location>
</feature>
<dbReference type="GO" id="GO:0005524">
    <property type="term" value="F:ATP binding"/>
    <property type="evidence" value="ECO:0007669"/>
    <property type="project" value="UniProtKB-UniRule"/>
</dbReference>
<evidence type="ECO:0000259" key="7">
    <source>
        <dbReference type="PROSITE" id="PS51198"/>
    </source>
</evidence>
<keyword evidence="9" id="KW-1185">Reference proteome</keyword>
<evidence type="ECO:0000256" key="5">
    <source>
        <dbReference type="ARBA" id="ARBA00023125"/>
    </source>
</evidence>
<dbReference type="GO" id="GO:0043138">
    <property type="term" value="F:3'-5' DNA helicase activity"/>
    <property type="evidence" value="ECO:0007669"/>
    <property type="project" value="TreeGrafter"/>
</dbReference>
<gene>
    <name evidence="8" type="ORF">HaLaN_25075</name>
</gene>